<dbReference type="EMBL" id="JBHTKA010000008">
    <property type="protein sequence ID" value="MFD1002027.1"/>
    <property type="molecule type" value="Genomic_DNA"/>
</dbReference>
<dbReference type="Proteomes" id="UP001597112">
    <property type="component" value="Unassembled WGS sequence"/>
</dbReference>
<dbReference type="InterPro" id="IPR036102">
    <property type="entry name" value="OsmC/Ohrsf"/>
</dbReference>
<gene>
    <name evidence="1" type="ORF">ACFQ21_22065</name>
</gene>
<proteinExistence type="predicted"/>
<dbReference type="Pfam" id="PF02566">
    <property type="entry name" value="OsmC"/>
    <property type="match status" value="1"/>
</dbReference>
<sequence length="131" mass="13810">MELSAAVTSKLNEHNVVVSTNGAAQSISIAPKPSGYGSSVNGGELLLLALATCFCNDLYREANKRGISVSGVTVQCTATFGREGEPGSAFQYTVDVTAEASREVIDELIAHTDRVAEIHNTLRKGVDVVLK</sequence>
<comment type="caution">
    <text evidence="1">The sequence shown here is derived from an EMBL/GenBank/DDBJ whole genome shotgun (WGS) entry which is preliminary data.</text>
</comment>
<protein>
    <submittedName>
        <fullName evidence="1">OsmC family protein</fullName>
        <ecNumber evidence="1">1.11.1.-</ecNumber>
    </submittedName>
</protein>
<evidence type="ECO:0000313" key="2">
    <source>
        <dbReference type="Proteomes" id="UP001597112"/>
    </source>
</evidence>
<reference evidence="2" key="1">
    <citation type="journal article" date="2019" name="Int. J. Syst. Evol. Microbiol.">
        <title>The Global Catalogue of Microorganisms (GCM) 10K type strain sequencing project: providing services to taxonomists for standard genome sequencing and annotation.</title>
        <authorList>
            <consortium name="The Broad Institute Genomics Platform"/>
            <consortium name="The Broad Institute Genome Sequencing Center for Infectious Disease"/>
            <person name="Wu L."/>
            <person name="Ma J."/>
        </authorList>
    </citation>
    <scope>NUCLEOTIDE SEQUENCE [LARGE SCALE GENOMIC DNA]</scope>
    <source>
        <strain evidence="2">CCUG 58938</strain>
    </source>
</reference>
<dbReference type="EC" id="1.11.1.-" evidence="1"/>
<accession>A0ABW3KAH1</accession>
<keyword evidence="2" id="KW-1185">Reference proteome</keyword>
<organism evidence="1 2">
    <name type="scientific">Ohtaekwangia kribbensis</name>
    <dbReference type="NCBI Taxonomy" id="688913"/>
    <lineage>
        <taxon>Bacteria</taxon>
        <taxon>Pseudomonadati</taxon>
        <taxon>Bacteroidota</taxon>
        <taxon>Cytophagia</taxon>
        <taxon>Cytophagales</taxon>
        <taxon>Fulvivirgaceae</taxon>
        <taxon>Ohtaekwangia</taxon>
    </lineage>
</organism>
<dbReference type="InterPro" id="IPR015946">
    <property type="entry name" value="KH_dom-like_a/b"/>
</dbReference>
<name>A0ABW3KAH1_9BACT</name>
<evidence type="ECO:0000313" key="1">
    <source>
        <dbReference type="EMBL" id="MFD1002027.1"/>
    </source>
</evidence>
<dbReference type="Gene3D" id="3.30.300.20">
    <property type="match status" value="1"/>
</dbReference>
<dbReference type="SUPFAM" id="SSF82784">
    <property type="entry name" value="OsmC-like"/>
    <property type="match status" value="1"/>
</dbReference>
<keyword evidence="1" id="KW-0560">Oxidoreductase</keyword>
<dbReference type="GO" id="GO:0004601">
    <property type="term" value="F:peroxidase activity"/>
    <property type="evidence" value="ECO:0007669"/>
    <property type="project" value="UniProtKB-KW"/>
</dbReference>
<dbReference type="InterPro" id="IPR003718">
    <property type="entry name" value="OsmC/Ohr_fam"/>
</dbReference>
<dbReference type="RefSeq" id="WP_377582739.1">
    <property type="nucleotide sequence ID" value="NZ_JBHTKA010000008.1"/>
</dbReference>
<keyword evidence="1" id="KW-0575">Peroxidase</keyword>